<evidence type="ECO:0008006" key="4">
    <source>
        <dbReference type="Google" id="ProtNLM"/>
    </source>
</evidence>
<keyword evidence="1" id="KW-0732">Signal</keyword>
<reference evidence="2 3" key="1">
    <citation type="submission" date="2019-12" db="EMBL/GenBank/DDBJ databases">
        <title>Genomic-based taxomic classification of the family Erythrobacteraceae.</title>
        <authorList>
            <person name="Xu L."/>
        </authorList>
    </citation>
    <scope>NUCLEOTIDE SEQUENCE [LARGE SCALE GENOMIC DNA]</scope>
    <source>
        <strain evidence="2 3">S36</strain>
    </source>
</reference>
<feature type="signal peptide" evidence="1">
    <location>
        <begin position="1"/>
        <end position="20"/>
    </location>
</feature>
<dbReference type="Gene3D" id="3.40.1410.10">
    <property type="entry name" value="Chorismate lyase-like"/>
    <property type="match status" value="1"/>
</dbReference>
<organism evidence="2 3">
    <name type="scientific">Croceibacterium xixiisoli</name>
    <dbReference type="NCBI Taxonomy" id="1476466"/>
    <lineage>
        <taxon>Bacteria</taxon>
        <taxon>Pseudomonadati</taxon>
        <taxon>Pseudomonadota</taxon>
        <taxon>Alphaproteobacteria</taxon>
        <taxon>Sphingomonadales</taxon>
        <taxon>Erythrobacteraceae</taxon>
        <taxon>Croceibacterium</taxon>
    </lineage>
</organism>
<sequence length="200" mass="21535">MTLIRSVAFGTLALLLASCAAGPAPDHATAAPAQDPRMADVVALQSRIEAANSATLALDQWCESRDMAPASSVVADKLADDLITPSAEVAQQLAVPVSEQVVLRHVRLRCGNHVLSEARLWYVPSRMPAEIFTTLRTTDIAFGRAVGPLNFQRRSLGARRYYEGGVLPAVLFDQRAVLTLPDGRPLAYVQEDYLPGVLAD</sequence>
<dbReference type="SUPFAM" id="SSF64288">
    <property type="entry name" value="Chorismate lyase-like"/>
    <property type="match status" value="1"/>
</dbReference>
<gene>
    <name evidence="2" type="ORF">GRI97_10435</name>
</gene>
<dbReference type="AlphaFoldDB" id="A0A6I4TX62"/>
<protein>
    <recommendedName>
        <fullName evidence="4">Chorismate lyase</fullName>
    </recommendedName>
</protein>
<evidence type="ECO:0000313" key="3">
    <source>
        <dbReference type="Proteomes" id="UP000469430"/>
    </source>
</evidence>
<feature type="chain" id="PRO_5026235469" description="Chorismate lyase" evidence="1">
    <location>
        <begin position="21"/>
        <end position="200"/>
    </location>
</feature>
<proteinExistence type="predicted"/>
<keyword evidence="3" id="KW-1185">Reference proteome</keyword>
<dbReference type="EMBL" id="WTYJ01000002">
    <property type="protein sequence ID" value="MXO99407.1"/>
    <property type="molecule type" value="Genomic_DNA"/>
</dbReference>
<comment type="caution">
    <text evidence="2">The sequence shown here is derived from an EMBL/GenBank/DDBJ whole genome shotgun (WGS) entry which is preliminary data.</text>
</comment>
<dbReference type="Proteomes" id="UP000469430">
    <property type="component" value="Unassembled WGS sequence"/>
</dbReference>
<dbReference type="PROSITE" id="PS51257">
    <property type="entry name" value="PROKAR_LIPOPROTEIN"/>
    <property type="match status" value="1"/>
</dbReference>
<dbReference type="RefSeq" id="WP_161391129.1">
    <property type="nucleotide sequence ID" value="NZ_JBHSCP010000001.1"/>
</dbReference>
<dbReference type="OrthoDB" id="7862147at2"/>
<evidence type="ECO:0000313" key="2">
    <source>
        <dbReference type="EMBL" id="MXO99407.1"/>
    </source>
</evidence>
<dbReference type="InterPro" id="IPR028978">
    <property type="entry name" value="Chorismate_lyase_/UTRA_dom_sf"/>
</dbReference>
<accession>A0A6I4TX62</accession>
<evidence type="ECO:0000256" key="1">
    <source>
        <dbReference type="SAM" id="SignalP"/>
    </source>
</evidence>
<name>A0A6I4TX62_9SPHN</name>